<dbReference type="EMBL" id="LNQR01000089">
    <property type="protein sequence ID" value="KWT82494.1"/>
    <property type="molecule type" value="Genomic_DNA"/>
</dbReference>
<accession>A0ABR5SCW6</accession>
<evidence type="ECO:0000313" key="1">
    <source>
        <dbReference type="EMBL" id="KWT82494.1"/>
    </source>
</evidence>
<sequence length="39" mass="4637">MRSWQIEEICNYACMRKLLTIINVIVTNNTPWNEDYSAC</sequence>
<reference evidence="1 2" key="1">
    <citation type="submission" date="2015-11" db="EMBL/GenBank/DDBJ databases">
        <authorList>
            <person name="Lin W."/>
        </authorList>
    </citation>
    <scope>NUCLEOTIDE SEQUENCE [LARGE SCALE GENOMIC DNA]</scope>
    <source>
        <strain evidence="1 2">HCH-1</strain>
    </source>
</reference>
<dbReference type="Proteomes" id="UP000060487">
    <property type="component" value="Unassembled WGS sequence"/>
</dbReference>
<protein>
    <recommendedName>
        <fullName evidence="3">Transposase</fullName>
    </recommendedName>
</protein>
<proteinExistence type="predicted"/>
<gene>
    <name evidence="1" type="ORF">ASN18_2526</name>
</gene>
<keyword evidence="2" id="KW-1185">Reference proteome</keyword>
<name>A0ABR5SCW6_9BACT</name>
<evidence type="ECO:0000313" key="2">
    <source>
        <dbReference type="Proteomes" id="UP000060487"/>
    </source>
</evidence>
<evidence type="ECO:0008006" key="3">
    <source>
        <dbReference type="Google" id="ProtNLM"/>
    </source>
</evidence>
<comment type="caution">
    <text evidence="1">The sequence shown here is derived from an EMBL/GenBank/DDBJ whole genome shotgun (WGS) entry which is preliminary data.</text>
</comment>
<organism evidence="1 2">
    <name type="scientific">Candidatus Magnetominusculus xianensis</name>
    <dbReference type="NCBI Taxonomy" id="1748249"/>
    <lineage>
        <taxon>Bacteria</taxon>
        <taxon>Pseudomonadati</taxon>
        <taxon>Nitrospirota</taxon>
        <taxon>Nitrospiria</taxon>
        <taxon>Nitrospirales</taxon>
        <taxon>Nitrospiraceae</taxon>
        <taxon>Candidatus Magnetominusculus</taxon>
    </lineage>
</organism>